<dbReference type="OrthoDB" id="3226845at2759"/>
<sequence length="303" mass="33403">MQTATSTIYVLPLGMNQPQPNPPRASPPCEGIALDVLLPLPYTPSKPVLRILGAYILYSLYAPHPIGTNPSMSENEQFMWVVWKILRGDGSDIEAERTRSDLNDASSFGAEAQIMPEQDQERQRFSDAIMLLLAPRDRVLTLSEQRILLPVLPQLAAVDLPSLISRQPHDRAPLLAALLSSCTANRQDPAVCLEALMHLPPILLSFDLIGKLLRDPTTVPKTTTGGKTTIAAWAGDVELAEETSDDRFAGACNTYLCRLFTSLIKFSIIDPRTQSSGVLRASVMPPQKLDKRVWTCEQLYIVS</sequence>
<evidence type="ECO:0008006" key="3">
    <source>
        <dbReference type="Google" id="ProtNLM"/>
    </source>
</evidence>
<dbReference type="STRING" id="743788.S8DL01"/>
<reference evidence="1 2" key="1">
    <citation type="journal article" date="2012" name="Science">
        <title>The Paleozoic origin of enzymatic lignin decomposition reconstructed from 31 fungal genomes.</title>
        <authorList>
            <person name="Floudas D."/>
            <person name="Binder M."/>
            <person name="Riley R."/>
            <person name="Barry K."/>
            <person name="Blanchette R.A."/>
            <person name="Henrissat B."/>
            <person name="Martinez A.T."/>
            <person name="Otillar R."/>
            <person name="Spatafora J.W."/>
            <person name="Yadav J.S."/>
            <person name="Aerts A."/>
            <person name="Benoit I."/>
            <person name="Boyd A."/>
            <person name="Carlson A."/>
            <person name="Copeland A."/>
            <person name="Coutinho P.M."/>
            <person name="de Vries R.P."/>
            <person name="Ferreira P."/>
            <person name="Findley K."/>
            <person name="Foster B."/>
            <person name="Gaskell J."/>
            <person name="Glotzer D."/>
            <person name="Gorecki P."/>
            <person name="Heitman J."/>
            <person name="Hesse C."/>
            <person name="Hori C."/>
            <person name="Igarashi K."/>
            <person name="Jurgens J.A."/>
            <person name="Kallen N."/>
            <person name="Kersten P."/>
            <person name="Kohler A."/>
            <person name="Kuees U."/>
            <person name="Kumar T.K.A."/>
            <person name="Kuo A."/>
            <person name="LaButti K."/>
            <person name="Larrondo L.F."/>
            <person name="Lindquist E."/>
            <person name="Ling A."/>
            <person name="Lombard V."/>
            <person name="Lucas S."/>
            <person name="Lundell T."/>
            <person name="Martin R."/>
            <person name="McLaughlin D.J."/>
            <person name="Morgenstern I."/>
            <person name="Morin E."/>
            <person name="Murat C."/>
            <person name="Nagy L.G."/>
            <person name="Nolan M."/>
            <person name="Ohm R.A."/>
            <person name="Patyshakuliyeva A."/>
            <person name="Rokas A."/>
            <person name="Ruiz-Duenas F.J."/>
            <person name="Sabat G."/>
            <person name="Salamov A."/>
            <person name="Samejima M."/>
            <person name="Schmutz J."/>
            <person name="Slot J.C."/>
            <person name="St John F."/>
            <person name="Stenlid J."/>
            <person name="Sun H."/>
            <person name="Sun S."/>
            <person name="Syed K."/>
            <person name="Tsang A."/>
            <person name="Wiebenga A."/>
            <person name="Young D."/>
            <person name="Pisabarro A."/>
            <person name="Eastwood D.C."/>
            <person name="Martin F."/>
            <person name="Cullen D."/>
            <person name="Grigoriev I.V."/>
            <person name="Hibbett D.S."/>
        </authorList>
    </citation>
    <scope>NUCLEOTIDE SEQUENCE</scope>
    <source>
        <strain evidence="2">FP-58527</strain>
    </source>
</reference>
<dbReference type="Proteomes" id="UP000015241">
    <property type="component" value="Unassembled WGS sequence"/>
</dbReference>
<proteinExistence type="predicted"/>
<organism evidence="1 2">
    <name type="scientific">Fomitopsis schrenkii</name>
    <name type="common">Brown rot fungus</name>
    <dbReference type="NCBI Taxonomy" id="2126942"/>
    <lineage>
        <taxon>Eukaryota</taxon>
        <taxon>Fungi</taxon>
        <taxon>Dikarya</taxon>
        <taxon>Basidiomycota</taxon>
        <taxon>Agaricomycotina</taxon>
        <taxon>Agaricomycetes</taxon>
        <taxon>Polyporales</taxon>
        <taxon>Fomitopsis</taxon>
    </lineage>
</organism>
<dbReference type="InParanoid" id="S8DL01"/>
<dbReference type="eggNOG" id="ENOG502SK77">
    <property type="taxonomic scope" value="Eukaryota"/>
</dbReference>
<evidence type="ECO:0000313" key="1">
    <source>
        <dbReference type="EMBL" id="EPS94186.1"/>
    </source>
</evidence>
<evidence type="ECO:0000313" key="2">
    <source>
        <dbReference type="Proteomes" id="UP000015241"/>
    </source>
</evidence>
<dbReference type="AlphaFoldDB" id="S8DL01"/>
<gene>
    <name evidence="1" type="ORF">FOMPIDRAFT_124092</name>
</gene>
<keyword evidence="2" id="KW-1185">Reference proteome</keyword>
<accession>S8DL01</accession>
<dbReference type="HOGENOM" id="CLU_918400_0_0_1"/>
<name>S8DL01_FOMSC</name>
<dbReference type="EMBL" id="KE504242">
    <property type="protein sequence ID" value="EPS94186.1"/>
    <property type="molecule type" value="Genomic_DNA"/>
</dbReference>
<protein>
    <recommendedName>
        <fullName evidence="3">CCR4-NOT transcription complex subunit 11</fullName>
    </recommendedName>
</protein>